<comment type="caution">
    <text evidence="2">The sequence shown here is derived from an EMBL/GenBank/DDBJ whole genome shotgun (WGS) entry which is preliminary data.</text>
</comment>
<proteinExistence type="predicted"/>
<accession>A0AAE1C229</accession>
<name>A0AAE1C229_9PEZI</name>
<organism evidence="2 3">
    <name type="scientific">Recurvomyces mirabilis</name>
    <dbReference type="NCBI Taxonomy" id="574656"/>
    <lineage>
        <taxon>Eukaryota</taxon>
        <taxon>Fungi</taxon>
        <taxon>Dikarya</taxon>
        <taxon>Ascomycota</taxon>
        <taxon>Pezizomycotina</taxon>
        <taxon>Dothideomycetes</taxon>
        <taxon>Dothideomycetidae</taxon>
        <taxon>Mycosphaerellales</taxon>
        <taxon>Teratosphaeriaceae</taxon>
        <taxon>Recurvomyces</taxon>
    </lineage>
</organism>
<dbReference type="Proteomes" id="UP001274830">
    <property type="component" value="Unassembled WGS sequence"/>
</dbReference>
<sequence length="151" mass="16215">MKFLHVLFLAPLTAMAAPLTITGTANTTDTTLVARKRHCQPADPGGSSCCAQQTEGQTLMYTTHLGLLYDPTVVPMCDGIEAALSGALGDKWCDGFKCVVDSEEIMEASKLIFCLRSHNHGSVINSVLSGLFPNNDVSNPIYINGFNCPDY</sequence>
<reference evidence="2" key="1">
    <citation type="submission" date="2023-07" db="EMBL/GenBank/DDBJ databases">
        <title>Black Yeasts Isolated from many extreme environments.</title>
        <authorList>
            <person name="Coleine C."/>
            <person name="Stajich J.E."/>
            <person name="Selbmann L."/>
        </authorList>
    </citation>
    <scope>NUCLEOTIDE SEQUENCE</scope>
    <source>
        <strain evidence="2">CCFEE 5485</strain>
    </source>
</reference>
<evidence type="ECO:0000256" key="1">
    <source>
        <dbReference type="SAM" id="SignalP"/>
    </source>
</evidence>
<evidence type="ECO:0008006" key="4">
    <source>
        <dbReference type="Google" id="ProtNLM"/>
    </source>
</evidence>
<feature type="chain" id="PRO_5042148305" description="Hydrophobin" evidence="1">
    <location>
        <begin position="17"/>
        <end position="151"/>
    </location>
</feature>
<dbReference type="EMBL" id="JAUTXT010000016">
    <property type="protein sequence ID" value="KAK3675165.1"/>
    <property type="molecule type" value="Genomic_DNA"/>
</dbReference>
<evidence type="ECO:0000313" key="3">
    <source>
        <dbReference type="Proteomes" id="UP001274830"/>
    </source>
</evidence>
<dbReference type="AlphaFoldDB" id="A0AAE1C229"/>
<keyword evidence="1" id="KW-0732">Signal</keyword>
<protein>
    <recommendedName>
        <fullName evidence="4">Hydrophobin</fullName>
    </recommendedName>
</protein>
<gene>
    <name evidence="2" type="ORF">LTR78_005099</name>
</gene>
<evidence type="ECO:0000313" key="2">
    <source>
        <dbReference type="EMBL" id="KAK3675165.1"/>
    </source>
</evidence>
<keyword evidence="3" id="KW-1185">Reference proteome</keyword>
<feature type="signal peptide" evidence="1">
    <location>
        <begin position="1"/>
        <end position="16"/>
    </location>
</feature>